<accession>A0ABN2ZKR6</accession>
<evidence type="ECO:0008006" key="4">
    <source>
        <dbReference type="Google" id="ProtNLM"/>
    </source>
</evidence>
<keyword evidence="1" id="KW-0472">Membrane</keyword>
<gene>
    <name evidence="2" type="ORF">GCM10009844_16560</name>
</gene>
<proteinExistence type="predicted"/>
<reference evidence="2 3" key="1">
    <citation type="journal article" date="2019" name="Int. J. Syst. Evol. Microbiol.">
        <title>The Global Catalogue of Microorganisms (GCM) 10K type strain sequencing project: providing services to taxonomists for standard genome sequencing and annotation.</title>
        <authorList>
            <consortium name="The Broad Institute Genomics Platform"/>
            <consortium name="The Broad Institute Genome Sequencing Center for Infectious Disease"/>
            <person name="Wu L."/>
            <person name="Ma J."/>
        </authorList>
    </citation>
    <scope>NUCLEOTIDE SEQUENCE [LARGE SCALE GENOMIC DNA]</scope>
    <source>
        <strain evidence="2 3">JCM 16022</strain>
    </source>
</reference>
<keyword evidence="1" id="KW-1133">Transmembrane helix</keyword>
<dbReference type="RefSeq" id="WP_344149994.1">
    <property type="nucleotide sequence ID" value="NZ_BAAAQR010000004.1"/>
</dbReference>
<sequence>MTDLDLSAVLDRATDGIDPADSPQHAAVSALARARVVRNRRRGLVAGAVAAVLVLVVAVASGVAGTDRSEPPVMPAPTVPAVPDSAVQATWDPAAAGELPQRATVLPTEIAPRAATTVPLPLTSGARLVLADQQERLYLLGEDGTWASTEAPTGSAYVSSLSDDGTMLANAGNGELWVTDVRDGAWRRLDLPPGPAFMWTGLDVTMTWRGDAQLLLRNGGGMLGIVDVEGAGASEADTHDTAQISGVAMVPDGTELLFGEGLEGRVIREIEDGKETRTVVASALGRFRSPLASDTRVAGLVSGIPRDDRPTDHAGVLVLDRTGYAAQAYLPIAGTKYTPGVGIVEISANGVRPMAWLDDETLLLDDSRALGRPWSLVAWDVETGELSLVSSGGSDTWLRAVAGDLVRD</sequence>
<dbReference type="SUPFAM" id="SSF82171">
    <property type="entry name" value="DPP6 N-terminal domain-like"/>
    <property type="match status" value="1"/>
</dbReference>
<name>A0ABN2ZKR6_9ACTN</name>
<evidence type="ECO:0000313" key="3">
    <source>
        <dbReference type="Proteomes" id="UP001501771"/>
    </source>
</evidence>
<evidence type="ECO:0000256" key="1">
    <source>
        <dbReference type="SAM" id="Phobius"/>
    </source>
</evidence>
<organism evidence="2 3">
    <name type="scientific">Nocardioides koreensis</name>
    <dbReference type="NCBI Taxonomy" id="433651"/>
    <lineage>
        <taxon>Bacteria</taxon>
        <taxon>Bacillati</taxon>
        <taxon>Actinomycetota</taxon>
        <taxon>Actinomycetes</taxon>
        <taxon>Propionibacteriales</taxon>
        <taxon>Nocardioidaceae</taxon>
        <taxon>Nocardioides</taxon>
    </lineage>
</organism>
<evidence type="ECO:0000313" key="2">
    <source>
        <dbReference type="EMBL" id="GAA2143773.1"/>
    </source>
</evidence>
<feature type="transmembrane region" description="Helical" evidence="1">
    <location>
        <begin position="43"/>
        <end position="64"/>
    </location>
</feature>
<comment type="caution">
    <text evidence="2">The sequence shown here is derived from an EMBL/GenBank/DDBJ whole genome shotgun (WGS) entry which is preliminary data.</text>
</comment>
<keyword evidence="1" id="KW-0812">Transmembrane</keyword>
<dbReference type="Proteomes" id="UP001501771">
    <property type="component" value="Unassembled WGS sequence"/>
</dbReference>
<keyword evidence="3" id="KW-1185">Reference proteome</keyword>
<protein>
    <recommendedName>
        <fullName evidence="4">WD40 repeat domain-containing protein</fullName>
    </recommendedName>
</protein>
<dbReference type="EMBL" id="BAAAQR010000004">
    <property type="protein sequence ID" value="GAA2143773.1"/>
    <property type="molecule type" value="Genomic_DNA"/>
</dbReference>